<feature type="compositionally biased region" description="Low complexity" evidence="1">
    <location>
        <begin position="52"/>
        <end position="90"/>
    </location>
</feature>
<keyword evidence="3" id="KW-1185">Reference proteome</keyword>
<evidence type="ECO:0000313" key="3">
    <source>
        <dbReference type="Proteomes" id="UP001150924"/>
    </source>
</evidence>
<protein>
    <submittedName>
        <fullName evidence="2">Uncharacterized protein</fullName>
    </submittedName>
</protein>
<dbReference type="RefSeq" id="WP_267770516.1">
    <property type="nucleotide sequence ID" value="NZ_JAPNKE010000002.1"/>
</dbReference>
<dbReference type="EMBL" id="JAPNKE010000002">
    <property type="protein sequence ID" value="MCY1007878.1"/>
    <property type="molecule type" value="Genomic_DNA"/>
</dbReference>
<reference evidence="2" key="1">
    <citation type="submission" date="2022-11" db="EMBL/GenBank/DDBJ databases">
        <title>Minimal conservation of predation-associated metabolite biosynthetic gene clusters underscores biosynthetic potential of Myxococcota including descriptions for ten novel species: Archangium lansinium sp. nov., Myxococcus landrumus sp. nov., Nannocystis bai.</title>
        <authorList>
            <person name="Ahearne A."/>
            <person name="Stevens C."/>
            <person name="Phillips K."/>
        </authorList>
    </citation>
    <scope>NUCLEOTIDE SEQUENCE</scope>
    <source>
        <strain evidence="2">Na p29</strain>
    </source>
</reference>
<dbReference type="InterPro" id="IPR012334">
    <property type="entry name" value="Pectin_lyas_fold"/>
</dbReference>
<evidence type="ECO:0000313" key="2">
    <source>
        <dbReference type="EMBL" id="MCY1007878.1"/>
    </source>
</evidence>
<dbReference type="Gene3D" id="2.160.20.10">
    <property type="entry name" value="Single-stranded right-handed beta-helix, Pectin lyase-like"/>
    <property type="match status" value="1"/>
</dbReference>
<accession>A0A9X3EYB9</accession>
<sequence>MQTVLWMGVCGLGGCQQDAGDASLTDGSSATVTGADPTGEPDTTTGESEPGAVTTSASVTSSTTGADPGDGPDTGTSTTGADTADDTGGVDPEEDEDPRGCAAPPKPGTILYTAPGYPQKTPQARISAMLADAAKQPIYSPPAYPLGFGPTAEQGVVRIAYDPQDLPDAGVNRIRLTGPITFVDGVRLEIDAGVTLVDAQTSNGSLVDWRGAADKPLRNVTLTVGDACRGEGRRKGKFVVDRQSELDKDLSTRFVWVENAERWLLESVHTLDHPEHVDKTPGEPGGGTGGPVVLFRGLTEATTPRFGVYRNHSNEASAAGWGPNQIAALADSYIGRIWTDGGTALRFESSLDTPGNHRVTAEYIFGQNGNGVVSFSPHTSHSDEVHVSQVFGVSMYAGVTIVKGEGGEFTASSITGGCVVAGDTAQSPKADVPYPGDDPSQTVIYDVSGGGVTTSGIGHSGKFVGGANGDPAVPCSLKIATGAF</sequence>
<proteinExistence type="predicted"/>
<comment type="caution">
    <text evidence="2">The sequence shown here is derived from an EMBL/GenBank/DDBJ whole genome shotgun (WGS) entry which is preliminary data.</text>
</comment>
<dbReference type="AlphaFoldDB" id="A0A9X3EYB9"/>
<gene>
    <name evidence="2" type="ORF">OV079_20425</name>
</gene>
<evidence type="ECO:0000256" key="1">
    <source>
        <dbReference type="SAM" id="MobiDB-lite"/>
    </source>
</evidence>
<dbReference type="Proteomes" id="UP001150924">
    <property type="component" value="Unassembled WGS sequence"/>
</dbReference>
<feature type="region of interest" description="Disordered" evidence="1">
    <location>
        <begin position="18"/>
        <end position="108"/>
    </location>
</feature>
<organism evidence="2 3">
    <name type="scientific">Nannocystis pusilla</name>
    <dbReference type="NCBI Taxonomy" id="889268"/>
    <lineage>
        <taxon>Bacteria</taxon>
        <taxon>Pseudomonadati</taxon>
        <taxon>Myxococcota</taxon>
        <taxon>Polyangia</taxon>
        <taxon>Nannocystales</taxon>
        <taxon>Nannocystaceae</taxon>
        <taxon>Nannocystis</taxon>
    </lineage>
</organism>
<name>A0A9X3EYB9_9BACT</name>